<name>X1VBI2_9ZZZZ</name>
<dbReference type="AlphaFoldDB" id="X1VBI2"/>
<dbReference type="EMBL" id="BARW01029562">
    <property type="protein sequence ID" value="GAJ10836.1"/>
    <property type="molecule type" value="Genomic_DNA"/>
</dbReference>
<comment type="caution">
    <text evidence="1">The sequence shown here is derived from an EMBL/GenBank/DDBJ whole genome shotgun (WGS) entry which is preliminary data.</text>
</comment>
<gene>
    <name evidence="1" type="ORF">S12H4_47476</name>
</gene>
<feature type="non-terminal residue" evidence="1">
    <location>
        <position position="184"/>
    </location>
</feature>
<proteinExistence type="predicted"/>
<reference evidence="1" key="1">
    <citation type="journal article" date="2014" name="Front. Microbiol.">
        <title>High frequency of phylogenetically diverse reductive dehalogenase-homologous genes in deep subseafloor sedimentary metagenomes.</title>
        <authorList>
            <person name="Kawai M."/>
            <person name="Futagami T."/>
            <person name="Toyoda A."/>
            <person name="Takaki Y."/>
            <person name="Nishi S."/>
            <person name="Hori S."/>
            <person name="Arai W."/>
            <person name="Tsubouchi T."/>
            <person name="Morono Y."/>
            <person name="Uchiyama I."/>
            <person name="Ito T."/>
            <person name="Fujiyama A."/>
            <person name="Inagaki F."/>
            <person name="Takami H."/>
        </authorList>
    </citation>
    <scope>NUCLEOTIDE SEQUENCE</scope>
    <source>
        <strain evidence="1">Expedition CK06-06</strain>
    </source>
</reference>
<evidence type="ECO:0000313" key="1">
    <source>
        <dbReference type="EMBL" id="GAJ10836.1"/>
    </source>
</evidence>
<protein>
    <submittedName>
        <fullName evidence="1">Uncharacterized protein</fullName>
    </submittedName>
</protein>
<organism evidence="1">
    <name type="scientific">marine sediment metagenome</name>
    <dbReference type="NCBI Taxonomy" id="412755"/>
    <lineage>
        <taxon>unclassified sequences</taxon>
        <taxon>metagenomes</taxon>
        <taxon>ecological metagenomes</taxon>
    </lineage>
</organism>
<sequence length="184" mass="19456">MSYPPQGAVTRPISPPLELTELVAAVCSEAEAAGLITAHQGAPSAHHAKYTDAEAQTTVKANVEVGDLKTPTKDLNMNDNTLTNIKKAVAAGQPLTYEQMKALVDYTWTGAAGEDSCLALTQDADYVYAGLYLTPAKVIKITKATMATSATWTGAAGENICRALTQDADYVYAGFNIFPAKVIK</sequence>
<accession>X1VBI2</accession>